<sequence length="291" mass="33633">LVQHILQPVRVGRGLRWQLSVLRFVILTAQHDREVVLAARVQLIVHLHVRTVQRDLVRIDSPLRPDTDAIKVERNNVPLEARSVGLVVKQRDHHRAEVALHELHLTLGRPRRTTVTLERTAIIRAGRGCISRLRRCRRFRWPYRVRQARSNVLRRKFQILADVVDHERGRAVAHPYRQLQIAVQRNVQKDVALALVDPYRMGPPDRTATDARKYQRQLRLVMLGKVVVQGRRRVVHCLPGAHCLEPGEIALHRFGHGRGRLVRLHRVRLGDVHVKVGAVFDRIGRARIVVD</sequence>
<organism evidence="1">
    <name type="scientific">Anopheles coluzzii</name>
    <name type="common">African malaria mosquito</name>
    <dbReference type="NCBI Taxonomy" id="1518534"/>
    <lineage>
        <taxon>Eukaryota</taxon>
        <taxon>Metazoa</taxon>
        <taxon>Ecdysozoa</taxon>
        <taxon>Arthropoda</taxon>
        <taxon>Hexapoda</taxon>
        <taxon>Insecta</taxon>
        <taxon>Pterygota</taxon>
        <taxon>Neoptera</taxon>
        <taxon>Endopterygota</taxon>
        <taxon>Diptera</taxon>
        <taxon>Nematocera</taxon>
        <taxon>Culicoidea</taxon>
        <taxon>Culicidae</taxon>
        <taxon>Anophelinae</taxon>
        <taxon>Anopheles</taxon>
    </lineage>
</organism>
<name>A0A8W7PB94_ANOCL</name>
<dbReference type="Proteomes" id="UP000075882">
    <property type="component" value="Unassembled WGS sequence"/>
</dbReference>
<reference evidence="1" key="1">
    <citation type="submission" date="2022-08" db="UniProtKB">
        <authorList>
            <consortium name="EnsemblMetazoa"/>
        </authorList>
    </citation>
    <scope>IDENTIFICATION</scope>
</reference>
<dbReference type="AlphaFoldDB" id="A0A8W7PB94"/>
<evidence type="ECO:0000313" key="1">
    <source>
        <dbReference type="EnsemblMetazoa" id="ACOM028476-PA.1"/>
    </source>
</evidence>
<proteinExistence type="predicted"/>
<protein>
    <submittedName>
        <fullName evidence="1">Uncharacterized protein</fullName>
    </submittedName>
</protein>
<accession>A0A8W7PB94</accession>
<dbReference type="EnsemblMetazoa" id="ACOM028476-RA">
    <property type="protein sequence ID" value="ACOM028476-PA.1"/>
    <property type="gene ID" value="ACOM028476"/>
</dbReference>